<comment type="caution">
    <text evidence="2">The sequence shown here is derived from an EMBL/GenBank/DDBJ whole genome shotgun (WGS) entry which is preliminary data.</text>
</comment>
<sequence length="162" mass="18987">SLRQGHLISPYVLVLCQTVLSATLSKVEDEDSIKGIKMAREDKWLTWKNQNFFLYPSVEQSERRWLMGILRVRRVKNPRKPKVEGGLGVRPIALTNKALLAKQAWRLTTNPNLLITKAFKAKYYKNKETLEASDSWIWKDILKRRQVCKQLEKGMWLMKELC</sequence>
<organism evidence="2 3">
    <name type="scientific">Gossypium stocksii</name>
    <dbReference type="NCBI Taxonomy" id="47602"/>
    <lineage>
        <taxon>Eukaryota</taxon>
        <taxon>Viridiplantae</taxon>
        <taxon>Streptophyta</taxon>
        <taxon>Embryophyta</taxon>
        <taxon>Tracheophyta</taxon>
        <taxon>Spermatophyta</taxon>
        <taxon>Magnoliopsida</taxon>
        <taxon>eudicotyledons</taxon>
        <taxon>Gunneridae</taxon>
        <taxon>Pentapetalae</taxon>
        <taxon>rosids</taxon>
        <taxon>malvids</taxon>
        <taxon>Malvales</taxon>
        <taxon>Malvaceae</taxon>
        <taxon>Malvoideae</taxon>
        <taxon>Gossypium</taxon>
    </lineage>
</organism>
<evidence type="ECO:0000313" key="3">
    <source>
        <dbReference type="Proteomes" id="UP000828251"/>
    </source>
</evidence>
<keyword evidence="3" id="KW-1185">Reference proteome</keyword>
<accession>A0A9D4AKI9</accession>
<evidence type="ECO:0000256" key="1">
    <source>
        <dbReference type="SAM" id="SignalP"/>
    </source>
</evidence>
<proteinExistence type="predicted"/>
<dbReference type="Proteomes" id="UP000828251">
    <property type="component" value="Unassembled WGS sequence"/>
</dbReference>
<feature type="non-terminal residue" evidence="2">
    <location>
        <position position="1"/>
    </location>
</feature>
<gene>
    <name evidence="2" type="ORF">J1N35_002388</name>
</gene>
<feature type="signal peptide" evidence="1">
    <location>
        <begin position="1"/>
        <end position="21"/>
    </location>
</feature>
<keyword evidence="1" id="KW-0732">Signal</keyword>
<dbReference type="OrthoDB" id="998444at2759"/>
<name>A0A9D4AKI9_9ROSI</name>
<dbReference type="EMBL" id="JAIQCV010000001">
    <property type="protein sequence ID" value="KAH1131010.1"/>
    <property type="molecule type" value="Genomic_DNA"/>
</dbReference>
<reference evidence="2 3" key="1">
    <citation type="journal article" date="2021" name="Plant Biotechnol. J.">
        <title>Multi-omics assisted identification of the key and species-specific regulatory components of drought-tolerant mechanisms in Gossypium stocksii.</title>
        <authorList>
            <person name="Yu D."/>
            <person name="Ke L."/>
            <person name="Zhang D."/>
            <person name="Wu Y."/>
            <person name="Sun Y."/>
            <person name="Mei J."/>
            <person name="Sun J."/>
            <person name="Sun Y."/>
        </authorList>
    </citation>
    <scope>NUCLEOTIDE SEQUENCE [LARGE SCALE GENOMIC DNA]</scope>
    <source>
        <strain evidence="3">cv. E1</strain>
        <tissue evidence="2">Leaf</tissue>
    </source>
</reference>
<evidence type="ECO:0000313" key="2">
    <source>
        <dbReference type="EMBL" id="KAH1131010.1"/>
    </source>
</evidence>
<feature type="chain" id="PRO_5039567142" evidence="1">
    <location>
        <begin position="22"/>
        <end position="162"/>
    </location>
</feature>
<dbReference type="AlphaFoldDB" id="A0A9D4AKI9"/>
<protein>
    <submittedName>
        <fullName evidence="2">Uncharacterized protein</fullName>
    </submittedName>
</protein>